<dbReference type="PROSITE" id="PS50893">
    <property type="entry name" value="ABC_TRANSPORTER_2"/>
    <property type="match status" value="1"/>
</dbReference>
<feature type="domain" description="ABC transmembrane type-1" evidence="11">
    <location>
        <begin position="171"/>
        <end position="452"/>
    </location>
</feature>
<keyword evidence="3" id="KW-1003">Cell membrane</keyword>
<feature type="domain" description="Peptidase C39" evidence="12">
    <location>
        <begin position="20"/>
        <end position="139"/>
    </location>
</feature>
<sequence>MSAPIGLNFSGGKRTPLILQTEAAECGLACLAMVASHHGHRVDLASLRHRFALSLKGVTLSQLIGIADQLQLASRPVRIDLPDLSRLTLPAVLHWDFNHFVVLTRVDSGRLDILDPAQGARRVTYADVSKHFTGVALELAPTREFVPRQERRQIQLSRLIGQLDGAARAIWQIVTLALAIEVFAIVAPFFLQLVVDQAVVAGDRHLLTVLGLGFSLLMLIRVAVTALRSWWVLILSNSANLQLLSNLFGHLLRLPMTYFEKRHLGDIVSRFESMNAIQRTLTGSFLEAILDGIMAAVTLGMMWFYSGPLALVVVAAAVGYGLLRLALFRPLKEATEEQILRGAKQQSNLLETVRGMQSVKLFNRQLQRRVQYQNLLVEHFNAGIRVQKLGLLYRTCNGLLFGIENVAVIWLGALFILDGGFSVGMLFAFMSFKDQFTDRVGGFIEKGIEFKMLALHTERVADIALHETEAERLAAMPAEDSRLPAIKIENLEFRYAPSEPPVLQNLNLEIAAGESVAIVGPSGYGKTTLAKLILGLLQPVQGEIWVAGTRLSQIDTRVYRDTVAAVMQEDQLFAGSIAENICFFDAAPDQAWIETCAQLAAVHHDIAAMPMAYNTLIGDMGTVLSGGQKQRVLLARALYKRPKILILDEATSHLDVAREKSVNAAIGQLKLTRIIIAHRPETIASVDRVIDLQALAQADAPGPNRKLTA</sequence>
<evidence type="ECO:0000256" key="3">
    <source>
        <dbReference type="ARBA" id="ARBA00022475"/>
    </source>
</evidence>
<feature type="transmembrane region" description="Helical" evidence="9">
    <location>
        <begin position="303"/>
        <end position="323"/>
    </location>
</feature>
<evidence type="ECO:0000313" key="13">
    <source>
        <dbReference type="EMBL" id="OAI14969.1"/>
    </source>
</evidence>
<dbReference type="InterPro" id="IPR036640">
    <property type="entry name" value="ABC1_TM_sf"/>
</dbReference>
<evidence type="ECO:0000313" key="14">
    <source>
        <dbReference type="Proteomes" id="UP000077628"/>
    </source>
</evidence>
<dbReference type="PANTHER" id="PTHR24221">
    <property type="entry name" value="ATP-BINDING CASSETTE SUB-FAMILY B"/>
    <property type="match status" value="1"/>
</dbReference>
<keyword evidence="2" id="KW-0813">Transport</keyword>
<evidence type="ECO:0000259" key="11">
    <source>
        <dbReference type="PROSITE" id="PS50929"/>
    </source>
</evidence>
<feature type="transmembrane region" description="Helical" evidence="9">
    <location>
        <begin position="407"/>
        <end position="429"/>
    </location>
</feature>
<dbReference type="AlphaFoldDB" id="A0A177NCN0"/>
<evidence type="ECO:0000256" key="4">
    <source>
        <dbReference type="ARBA" id="ARBA00022692"/>
    </source>
</evidence>
<dbReference type="Gene3D" id="1.20.1560.10">
    <property type="entry name" value="ABC transporter type 1, transmembrane domain"/>
    <property type="match status" value="1"/>
</dbReference>
<keyword evidence="8 9" id="KW-0472">Membrane</keyword>
<keyword evidence="7 9" id="KW-1133">Transmembrane helix</keyword>
<dbReference type="GO" id="GO:0140359">
    <property type="term" value="F:ABC-type transporter activity"/>
    <property type="evidence" value="ECO:0007669"/>
    <property type="project" value="InterPro"/>
</dbReference>
<feature type="transmembrane region" description="Helical" evidence="9">
    <location>
        <begin position="230"/>
        <end position="252"/>
    </location>
</feature>
<dbReference type="InterPro" id="IPR033838">
    <property type="entry name" value="CvaB_peptidase"/>
</dbReference>
<dbReference type="SUPFAM" id="SSF90123">
    <property type="entry name" value="ABC transporter transmembrane region"/>
    <property type="match status" value="1"/>
</dbReference>
<dbReference type="STRING" id="702114.A1355_11880"/>
<dbReference type="InterPro" id="IPR005074">
    <property type="entry name" value="Peptidase_C39"/>
</dbReference>
<dbReference type="SMART" id="SM00382">
    <property type="entry name" value="AAA"/>
    <property type="match status" value="1"/>
</dbReference>
<dbReference type="Pfam" id="PF00664">
    <property type="entry name" value="ABC_membrane"/>
    <property type="match status" value="1"/>
</dbReference>
<dbReference type="Gene3D" id="3.90.70.10">
    <property type="entry name" value="Cysteine proteinases"/>
    <property type="match status" value="1"/>
</dbReference>
<dbReference type="GO" id="GO:0034040">
    <property type="term" value="F:ATPase-coupled lipid transmembrane transporter activity"/>
    <property type="evidence" value="ECO:0007669"/>
    <property type="project" value="TreeGrafter"/>
</dbReference>
<dbReference type="InterPro" id="IPR027417">
    <property type="entry name" value="P-loop_NTPase"/>
</dbReference>
<dbReference type="InterPro" id="IPR003593">
    <property type="entry name" value="AAA+_ATPase"/>
</dbReference>
<evidence type="ECO:0000256" key="7">
    <source>
        <dbReference type="ARBA" id="ARBA00022989"/>
    </source>
</evidence>
<organism evidence="13 14">
    <name type="scientific">Methylomonas koyamae</name>
    <dbReference type="NCBI Taxonomy" id="702114"/>
    <lineage>
        <taxon>Bacteria</taxon>
        <taxon>Pseudomonadati</taxon>
        <taxon>Pseudomonadota</taxon>
        <taxon>Gammaproteobacteria</taxon>
        <taxon>Methylococcales</taxon>
        <taxon>Methylococcaceae</taxon>
        <taxon>Methylomonas</taxon>
    </lineage>
</organism>
<keyword evidence="4 9" id="KW-0812">Transmembrane</keyword>
<accession>A0A177NCN0</accession>
<dbReference type="SUPFAM" id="SSF52540">
    <property type="entry name" value="P-loop containing nucleoside triphosphate hydrolases"/>
    <property type="match status" value="1"/>
</dbReference>
<reference evidence="14" key="1">
    <citation type="submission" date="2016-03" db="EMBL/GenBank/DDBJ databases">
        <authorList>
            <person name="Heylen K."/>
            <person name="De Vos P."/>
            <person name="Vekeman B."/>
        </authorList>
    </citation>
    <scope>NUCLEOTIDE SEQUENCE [LARGE SCALE GENOMIC DNA]</scope>
    <source>
        <strain evidence="14">R-45383</strain>
    </source>
</reference>
<protein>
    <submittedName>
        <fullName evidence="13">ABC transporter</fullName>
    </submittedName>
</protein>
<dbReference type="Proteomes" id="UP000077628">
    <property type="component" value="Unassembled WGS sequence"/>
</dbReference>
<evidence type="ECO:0000256" key="2">
    <source>
        <dbReference type="ARBA" id="ARBA00022448"/>
    </source>
</evidence>
<evidence type="ECO:0000256" key="8">
    <source>
        <dbReference type="ARBA" id="ARBA00023136"/>
    </source>
</evidence>
<feature type="transmembrane region" description="Helical" evidence="9">
    <location>
        <begin position="169"/>
        <end position="194"/>
    </location>
</feature>
<proteinExistence type="predicted"/>
<dbReference type="GO" id="GO:0016887">
    <property type="term" value="F:ATP hydrolysis activity"/>
    <property type="evidence" value="ECO:0007669"/>
    <property type="project" value="InterPro"/>
</dbReference>
<dbReference type="InterPro" id="IPR039421">
    <property type="entry name" value="Type_1_exporter"/>
</dbReference>
<gene>
    <name evidence="13" type="ORF">A1355_11880</name>
</gene>
<dbReference type="Pfam" id="PF00005">
    <property type="entry name" value="ABC_tran"/>
    <property type="match status" value="1"/>
</dbReference>
<evidence type="ECO:0000256" key="1">
    <source>
        <dbReference type="ARBA" id="ARBA00004651"/>
    </source>
</evidence>
<dbReference type="InterPro" id="IPR017871">
    <property type="entry name" value="ABC_transporter-like_CS"/>
</dbReference>
<dbReference type="PROSITE" id="PS50929">
    <property type="entry name" value="ABC_TM1F"/>
    <property type="match status" value="1"/>
</dbReference>
<dbReference type="CDD" id="cd02419">
    <property type="entry name" value="Peptidase_C39C"/>
    <property type="match status" value="1"/>
</dbReference>
<dbReference type="Pfam" id="PF03412">
    <property type="entry name" value="Peptidase_C39"/>
    <property type="match status" value="1"/>
</dbReference>
<dbReference type="InterPro" id="IPR011527">
    <property type="entry name" value="ABC1_TM_dom"/>
</dbReference>
<name>A0A177NCN0_9GAMM</name>
<evidence type="ECO:0000256" key="6">
    <source>
        <dbReference type="ARBA" id="ARBA00022840"/>
    </source>
</evidence>
<evidence type="ECO:0000256" key="5">
    <source>
        <dbReference type="ARBA" id="ARBA00022741"/>
    </source>
</evidence>
<feature type="domain" description="ABC transporter" evidence="10">
    <location>
        <begin position="486"/>
        <end position="709"/>
    </location>
</feature>
<dbReference type="GO" id="GO:0005524">
    <property type="term" value="F:ATP binding"/>
    <property type="evidence" value="ECO:0007669"/>
    <property type="project" value="UniProtKB-KW"/>
</dbReference>
<dbReference type="OrthoDB" id="9759820at2"/>
<evidence type="ECO:0000259" key="10">
    <source>
        <dbReference type="PROSITE" id="PS50893"/>
    </source>
</evidence>
<keyword evidence="5" id="KW-0547">Nucleotide-binding</keyword>
<dbReference type="GO" id="GO:0005886">
    <property type="term" value="C:plasma membrane"/>
    <property type="evidence" value="ECO:0007669"/>
    <property type="project" value="UniProtKB-SubCell"/>
</dbReference>
<keyword evidence="14" id="KW-1185">Reference proteome</keyword>
<dbReference type="PANTHER" id="PTHR24221:SF606">
    <property type="entry name" value="COLICIN V SECRETION-PROCESSING ATP-BINDING PROTEIN"/>
    <property type="match status" value="1"/>
</dbReference>
<dbReference type="Gene3D" id="3.40.50.300">
    <property type="entry name" value="P-loop containing nucleotide triphosphate hydrolases"/>
    <property type="match status" value="1"/>
</dbReference>
<dbReference type="RefSeq" id="WP_064030861.1">
    <property type="nucleotide sequence ID" value="NZ_LUUK01000196.1"/>
</dbReference>
<dbReference type="GO" id="GO:0008234">
    <property type="term" value="F:cysteine-type peptidase activity"/>
    <property type="evidence" value="ECO:0007669"/>
    <property type="project" value="InterPro"/>
</dbReference>
<dbReference type="InterPro" id="IPR003439">
    <property type="entry name" value="ABC_transporter-like_ATP-bd"/>
</dbReference>
<dbReference type="PROSITE" id="PS50990">
    <property type="entry name" value="PEPTIDASE_C39"/>
    <property type="match status" value="1"/>
</dbReference>
<dbReference type="FunFam" id="3.40.50.300:FF:000299">
    <property type="entry name" value="ABC transporter ATP-binding protein/permease"/>
    <property type="match status" value="1"/>
</dbReference>
<comment type="caution">
    <text evidence="13">The sequence shown here is derived from an EMBL/GenBank/DDBJ whole genome shotgun (WGS) entry which is preliminary data.</text>
</comment>
<dbReference type="EMBL" id="LUUK01000196">
    <property type="protein sequence ID" value="OAI14969.1"/>
    <property type="molecule type" value="Genomic_DNA"/>
</dbReference>
<dbReference type="PROSITE" id="PS00211">
    <property type="entry name" value="ABC_TRANSPORTER_1"/>
    <property type="match status" value="1"/>
</dbReference>
<feature type="transmembrane region" description="Helical" evidence="9">
    <location>
        <begin position="206"/>
        <end position="224"/>
    </location>
</feature>
<evidence type="ECO:0000259" key="12">
    <source>
        <dbReference type="PROSITE" id="PS50990"/>
    </source>
</evidence>
<dbReference type="CDD" id="cd18567">
    <property type="entry name" value="ABC_6TM_CvaB_RaxB_like"/>
    <property type="match status" value="1"/>
</dbReference>
<keyword evidence="6" id="KW-0067">ATP-binding</keyword>
<comment type="subcellular location">
    <subcellularLocation>
        <location evidence="1">Cell membrane</location>
        <topology evidence="1">Multi-pass membrane protein</topology>
    </subcellularLocation>
</comment>
<dbReference type="GO" id="GO:0006508">
    <property type="term" value="P:proteolysis"/>
    <property type="evidence" value="ECO:0007669"/>
    <property type="project" value="InterPro"/>
</dbReference>
<evidence type="ECO:0000256" key="9">
    <source>
        <dbReference type="SAM" id="Phobius"/>
    </source>
</evidence>